<sequence length="152" mass="16198">DGQDQFYKVQVLSKAGFPSISAAAEAKIISGRSLAAYVRLLALNASVFSLVWAARDSGEYISSWRARLREIKKLREKHAHADADATATAITQPMPAALDGLRGTISSPPGTRDSAALRRTSATALSSEGTNRSSVITTASETERTESSDSRD</sequence>
<feature type="compositionally biased region" description="Basic and acidic residues" evidence="2">
    <location>
        <begin position="141"/>
        <end position="152"/>
    </location>
</feature>
<dbReference type="PANTHER" id="PTHR10063">
    <property type="entry name" value="TUBERIN"/>
    <property type="match status" value="1"/>
</dbReference>
<feature type="domain" description="Rap-GAP" evidence="3">
    <location>
        <begin position="3"/>
        <end position="73"/>
    </location>
</feature>
<dbReference type="SUPFAM" id="SSF111347">
    <property type="entry name" value="Rap/Ran-GAP"/>
    <property type="match status" value="1"/>
</dbReference>
<dbReference type="Pfam" id="PF02145">
    <property type="entry name" value="Rap_GAP"/>
    <property type="match status" value="1"/>
</dbReference>
<gene>
    <name evidence="4" type="primary">TSC2_3</name>
    <name evidence="4" type="ORF">LTR16_010931</name>
</gene>
<comment type="caution">
    <text evidence="4">The sequence shown here is derived from an EMBL/GenBank/DDBJ whole genome shotgun (WGS) entry which is preliminary data.</text>
</comment>
<evidence type="ECO:0000313" key="5">
    <source>
        <dbReference type="Proteomes" id="UP001357485"/>
    </source>
</evidence>
<proteinExistence type="predicted"/>
<evidence type="ECO:0000256" key="2">
    <source>
        <dbReference type="SAM" id="MobiDB-lite"/>
    </source>
</evidence>
<evidence type="ECO:0000259" key="3">
    <source>
        <dbReference type="Pfam" id="PF02145"/>
    </source>
</evidence>
<protein>
    <submittedName>
        <fullName evidence="4">Tuberous sclerosis 2-like protein</fullName>
    </submittedName>
</protein>
<dbReference type="EMBL" id="JAVRRA010011462">
    <property type="protein sequence ID" value="KAK5240235.1"/>
    <property type="molecule type" value="Genomic_DNA"/>
</dbReference>
<keyword evidence="1" id="KW-0343">GTPase activation</keyword>
<organism evidence="4 5">
    <name type="scientific">Cryomyces antarcticus</name>
    <dbReference type="NCBI Taxonomy" id="329879"/>
    <lineage>
        <taxon>Eukaryota</taxon>
        <taxon>Fungi</taxon>
        <taxon>Dikarya</taxon>
        <taxon>Ascomycota</taxon>
        <taxon>Pezizomycotina</taxon>
        <taxon>Dothideomycetes</taxon>
        <taxon>Dothideomycetes incertae sedis</taxon>
        <taxon>Cryomyces</taxon>
    </lineage>
</organism>
<evidence type="ECO:0000256" key="1">
    <source>
        <dbReference type="ARBA" id="ARBA00022468"/>
    </source>
</evidence>
<dbReference type="PANTHER" id="PTHR10063:SF0">
    <property type="entry name" value="TUBERIN"/>
    <property type="match status" value="1"/>
</dbReference>
<dbReference type="InterPro" id="IPR000331">
    <property type="entry name" value="Rap/Ran_GAP_dom"/>
</dbReference>
<accession>A0ABR0LSR3</accession>
<dbReference type="InterPro" id="IPR035974">
    <property type="entry name" value="Rap/Ran-GAP_sf"/>
</dbReference>
<reference evidence="4 5" key="1">
    <citation type="submission" date="2023-08" db="EMBL/GenBank/DDBJ databases">
        <title>Black Yeasts Isolated from many extreme environments.</title>
        <authorList>
            <person name="Coleine C."/>
            <person name="Stajich J.E."/>
            <person name="Selbmann L."/>
        </authorList>
    </citation>
    <scope>NUCLEOTIDE SEQUENCE [LARGE SCALE GENOMIC DNA]</scope>
    <source>
        <strain evidence="4 5">CCFEE 536</strain>
    </source>
</reference>
<keyword evidence="5" id="KW-1185">Reference proteome</keyword>
<feature type="compositionally biased region" description="Polar residues" evidence="2">
    <location>
        <begin position="120"/>
        <end position="136"/>
    </location>
</feature>
<feature type="region of interest" description="Disordered" evidence="2">
    <location>
        <begin position="82"/>
        <end position="152"/>
    </location>
</feature>
<name>A0ABR0LSR3_9PEZI</name>
<evidence type="ECO:0000313" key="4">
    <source>
        <dbReference type="EMBL" id="KAK5240235.1"/>
    </source>
</evidence>
<dbReference type="InterPro" id="IPR027107">
    <property type="entry name" value="Tuberin/Ral-act_asu"/>
</dbReference>
<feature type="non-terminal residue" evidence="4">
    <location>
        <position position="1"/>
    </location>
</feature>
<dbReference type="Proteomes" id="UP001357485">
    <property type="component" value="Unassembled WGS sequence"/>
</dbReference>